<dbReference type="InterPro" id="IPR042092">
    <property type="entry name" value="PsdUridine_s_RsuA/RluB/E/F_cat"/>
</dbReference>
<dbReference type="GO" id="GO:0001522">
    <property type="term" value="P:pseudouridine synthesis"/>
    <property type="evidence" value="ECO:0007669"/>
    <property type="project" value="InterPro"/>
</dbReference>
<evidence type="ECO:0000256" key="1">
    <source>
        <dbReference type="ARBA" id="ARBA00008348"/>
    </source>
</evidence>
<name>A0A2V3IQA4_9FLOR</name>
<dbReference type="EMBL" id="NBIV01000129">
    <property type="protein sequence ID" value="PXF43320.1"/>
    <property type="molecule type" value="Genomic_DNA"/>
</dbReference>
<accession>A0A2V3IQA4</accession>
<evidence type="ECO:0000259" key="5">
    <source>
        <dbReference type="Pfam" id="PF00849"/>
    </source>
</evidence>
<dbReference type="InterPro" id="IPR000748">
    <property type="entry name" value="PsdUridine_synth_RsuA/RluB/E/F"/>
</dbReference>
<dbReference type="InterPro" id="IPR020094">
    <property type="entry name" value="TruA/RsuA/RluB/E/F_N"/>
</dbReference>
<dbReference type="InterPro" id="IPR018496">
    <property type="entry name" value="PsdUridine_synth_RsuA/RluB_CS"/>
</dbReference>
<evidence type="ECO:0000256" key="2">
    <source>
        <dbReference type="ARBA" id="ARBA00023235"/>
    </source>
</evidence>
<evidence type="ECO:0000256" key="3">
    <source>
        <dbReference type="PROSITE-ProRule" id="PRU00182"/>
    </source>
</evidence>
<proteinExistence type="inferred from homology"/>
<evidence type="ECO:0000259" key="6">
    <source>
        <dbReference type="Pfam" id="PF01479"/>
    </source>
</evidence>
<dbReference type="Pfam" id="PF00849">
    <property type="entry name" value="PseudoU_synth_2"/>
    <property type="match status" value="1"/>
</dbReference>
<comment type="similarity">
    <text evidence="1">Belongs to the pseudouridine synthase RsuA family.</text>
</comment>
<dbReference type="AlphaFoldDB" id="A0A2V3IQA4"/>
<dbReference type="CDD" id="cd00165">
    <property type="entry name" value="S4"/>
    <property type="match status" value="1"/>
</dbReference>
<keyword evidence="8" id="KW-1185">Reference proteome</keyword>
<keyword evidence="3" id="KW-0694">RNA-binding</keyword>
<dbReference type="GO" id="GO:0006364">
    <property type="term" value="P:rRNA processing"/>
    <property type="evidence" value="ECO:0007669"/>
    <property type="project" value="UniProtKB-ARBA"/>
</dbReference>
<feature type="region of interest" description="Disordered" evidence="4">
    <location>
        <begin position="35"/>
        <end position="58"/>
    </location>
</feature>
<dbReference type="NCBIfam" id="TIGR00093">
    <property type="entry name" value="pseudouridine synthase"/>
    <property type="match status" value="1"/>
</dbReference>
<dbReference type="GO" id="GO:0003723">
    <property type="term" value="F:RNA binding"/>
    <property type="evidence" value="ECO:0007669"/>
    <property type="project" value="UniProtKB-KW"/>
</dbReference>
<dbReference type="PROSITE" id="PS50889">
    <property type="entry name" value="S4"/>
    <property type="match status" value="1"/>
</dbReference>
<reference evidence="7 8" key="1">
    <citation type="journal article" date="2018" name="Mol. Biol. Evol.">
        <title>Analysis of the draft genome of the red seaweed Gracilariopsis chorda provides insights into genome size evolution in Rhodophyta.</title>
        <authorList>
            <person name="Lee J."/>
            <person name="Yang E.C."/>
            <person name="Graf L."/>
            <person name="Yang J.H."/>
            <person name="Qiu H."/>
            <person name="Zel Zion U."/>
            <person name="Chan C.X."/>
            <person name="Stephens T.G."/>
            <person name="Weber A.P.M."/>
            <person name="Boo G.H."/>
            <person name="Boo S.M."/>
            <person name="Kim K.M."/>
            <person name="Shin Y."/>
            <person name="Jung M."/>
            <person name="Lee S.J."/>
            <person name="Yim H.S."/>
            <person name="Lee J.H."/>
            <person name="Bhattacharya D."/>
            <person name="Yoon H.S."/>
        </authorList>
    </citation>
    <scope>NUCLEOTIDE SEQUENCE [LARGE SCALE GENOMIC DNA]</scope>
    <source>
        <strain evidence="7 8">SKKU-2015</strain>
        <tissue evidence="7">Whole body</tissue>
    </source>
</reference>
<dbReference type="Gene3D" id="3.30.70.580">
    <property type="entry name" value="Pseudouridine synthase I, catalytic domain, N-terminal subdomain"/>
    <property type="match status" value="1"/>
</dbReference>
<dbReference type="PANTHER" id="PTHR47683:SF2">
    <property type="entry name" value="RNA-BINDING S4 DOMAIN-CONTAINING PROTEIN"/>
    <property type="match status" value="1"/>
</dbReference>
<feature type="domain" description="RNA-binding S4" evidence="6">
    <location>
        <begin position="72"/>
        <end position="107"/>
    </location>
</feature>
<dbReference type="Pfam" id="PF01479">
    <property type="entry name" value="S4"/>
    <property type="match status" value="1"/>
</dbReference>
<dbReference type="Gene3D" id="3.10.290.10">
    <property type="entry name" value="RNA-binding S4 domain"/>
    <property type="match status" value="1"/>
</dbReference>
<dbReference type="PROSITE" id="PS01149">
    <property type="entry name" value="PSI_RSU"/>
    <property type="match status" value="1"/>
</dbReference>
<dbReference type="Proteomes" id="UP000247409">
    <property type="component" value="Unassembled WGS sequence"/>
</dbReference>
<dbReference type="InterPro" id="IPR050343">
    <property type="entry name" value="RsuA_PseudoU_synthase"/>
</dbReference>
<evidence type="ECO:0000313" key="8">
    <source>
        <dbReference type="Proteomes" id="UP000247409"/>
    </source>
</evidence>
<organism evidence="7 8">
    <name type="scientific">Gracilariopsis chorda</name>
    <dbReference type="NCBI Taxonomy" id="448386"/>
    <lineage>
        <taxon>Eukaryota</taxon>
        <taxon>Rhodophyta</taxon>
        <taxon>Florideophyceae</taxon>
        <taxon>Rhodymeniophycidae</taxon>
        <taxon>Gracilariales</taxon>
        <taxon>Gracilariaceae</taxon>
        <taxon>Gracilariopsis</taxon>
    </lineage>
</organism>
<dbReference type="SUPFAM" id="SSF55174">
    <property type="entry name" value="Alpha-L RNA-binding motif"/>
    <property type="match status" value="1"/>
</dbReference>
<evidence type="ECO:0000256" key="4">
    <source>
        <dbReference type="SAM" id="MobiDB-lite"/>
    </source>
</evidence>
<dbReference type="PANTHER" id="PTHR47683">
    <property type="entry name" value="PSEUDOURIDINE SYNTHASE FAMILY PROTEIN-RELATED"/>
    <property type="match status" value="1"/>
</dbReference>
<protein>
    <submittedName>
        <fullName evidence="7">Uncharacterized protein</fullName>
    </submittedName>
</protein>
<dbReference type="GO" id="GO:0009982">
    <property type="term" value="F:pseudouridine synthase activity"/>
    <property type="evidence" value="ECO:0007669"/>
    <property type="project" value="InterPro"/>
</dbReference>
<dbReference type="InterPro" id="IPR036986">
    <property type="entry name" value="S4_RNA-bd_sf"/>
</dbReference>
<dbReference type="Gene3D" id="3.30.70.1560">
    <property type="entry name" value="Alpha-L RNA-binding motif"/>
    <property type="match status" value="1"/>
</dbReference>
<dbReference type="InterPro" id="IPR020103">
    <property type="entry name" value="PsdUridine_synth_cat_dom_sf"/>
</dbReference>
<dbReference type="SUPFAM" id="SSF55120">
    <property type="entry name" value="Pseudouridine synthase"/>
    <property type="match status" value="1"/>
</dbReference>
<dbReference type="InterPro" id="IPR002942">
    <property type="entry name" value="S4_RNA-bd"/>
</dbReference>
<gene>
    <name evidence="7" type="ORF">BWQ96_06959</name>
</gene>
<feature type="domain" description="Pseudouridine synthase RsuA/RluA-like" evidence="5">
    <location>
        <begin position="135"/>
        <end position="269"/>
    </location>
</feature>
<evidence type="ECO:0000313" key="7">
    <source>
        <dbReference type="EMBL" id="PXF43320.1"/>
    </source>
</evidence>
<comment type="caution">
    <text evidence="7">The sequence shown here is derived from an EMBL/GenBank/DDBJ whole genome shotgun (WGS) entry which is preliminary data.</text>
</comment>
<keyword evidence="2" id="KW-0413">Isomerase</keyword>
<dbReference type="OrthoDB" id="440619at2759"/>
<dbReference type="InterPro" id="IPR006145">
    <property type="entry name" value="PsdUridine_synth_RsuA/RluA"/>
</dbReference>
<dbReference type="STRING" id="448386.A0A2V3IQA4"/>
<sequence>MSSSWVSRAVPLGYISSLGKLPTCSLRRNPLLLSTRPPSRYNAPPHKSRGQIATSNKATTSQGIRINKCFTGFASRRESDNFITEERVKINGTIAAPGARVNPGDEVTLDGRIIDWERLTVQPSTENFHYVKHWKRENILCTTDQSFANNILQEVQLPGIPDRVFPVGRLDESSTGLILLTSDGRLPNVVLGASKQWTKTYLVTTDRWVSDEDLVSLREGIVINTVSKRDRGVRIKHSAATLPCEIERHEDDLLVTLREGRNRQIRKMFGALGYTVEMLHRIEFMGITLEGLGGPGDSCELDEREMNLVKLALGETIE</sequence>